<evidence type="ECO:0000256" key="2">
    <source>
        <dbReference type="ARBA" id="ARBA00022694"/>
    </source>
</evidence>
<evidence type="ECO:0000313" key="10">
    <source>
        <dbReference type="Proteomes" id="UP001210261"/>
    </source>
</evidence>
<comment type="function">
    <text evidence="1 7">RNaseP catalyzes the removal of the 5'-leader sequence from pre-tRNA to produce the mature 5'-terminus. It can also cleave other RNA substrates such as 4.5S RNA. The protein component plays an auxiliary but essential role in vivo by binding to the 5'-leader sequence and broadening the substrate specificity of the ribozyme.</text>
</comment>
<dbReference type="PANTHER" id="PTHR33992:SF1">
    <property type="entry name" value="RIBONUCLEASE P PROTEIN COMPONENT"/>
    <property type="match status" value="1"/>
</dbReference>
<dbReference type="InterPro" id="IPR000100">
    <property type="entry name" value="RNase_P"/>
</dbReference>
<gene>
    <name evidence="7 9" type="primary">rnpA</name>
    <name evidence="9" type="ORF">PF021_04490</name>
</gene>
<evidence type="ECO:0000256" key="5">
    <source>
        <dbReference type="ARBA" id="ARBA00022801"/>
    </source>
</evidence>
<dbReference type="RefSeq" id="WP_271021222.1">
    <property type="nucleotide sequence ID" value="NZ_JAQHXR010000002.1"/>
</dbReference>
<keyword evidence="5 7" id="KW-0378">Hydrolase</keyword>
<comment type="catalytic activity">
    <reaction evidence="7">
        <text>Endonucleolytic cleavage of RNA, removing 5'-extranucleotides from tRNA precursor.</text>
        <dbReference type="EC" id="3.1.26.5"/>
    </reaction>
</comment>
<name>A0ABT4VE02_9HELI</name>
<evidence type="ECO:0000256" key="1">
    <source>
        <dbReference type="ARBA" id="ARBA00002663"/>
    </source>
</evidence>
<evidence type="ECO:0000256" key="3">
    <source>
        <dbReference type="ARBA" id="ARBA00022722"/>
    </source>
</evidence>
<comment type="caution">
    <text evidence="9">The sequence shown here is derived from an EMBL/GenBank/DDBJ whole genome shotgun (WGS) entry which is preliminary data.</text>
</comment>
<evidence type="ECO:0000256" key="7">
    <source>
        <dbReference type="HAMAP-Rule" id="MF_00227"/>
    </source>
</evidence>
<dbReference type="Gene3D" id="3.30.230.10">
    <property type="match status" value="1"/>
</dbReference>
<dbReference type="EC" id="3.1.26.5" evidence="7 8"/>
<reference evidence="9 10" key="1">
    <citation type="submission" date="2023-01" db="EMBL/GenBank/DDBJ databases">
        <title>Description of Helicobacter ibis sp. nov. isolated from faecal droppings of black-faced ibis (Theristicus melanopis).</title>
        <authorList>
            <person name="Lopez-Cantillo M."/>
            <person name="Vidal-Veuthey B."/>
            <person name="Mella A."/>
            <person name="De La Haba R."/>
            <person name="Collado L."/>
        </authorList>
    </citation>
    <scope>NUCLEOTIDE SEQUENCE [LARGE SCALE GENOMIC DNA]</scope>
    <source>
        <strain evidence="9 10">A82</strain>
    </source>
</reference>
<dbReference type="GO" id="GO:0004526">
    <property type="term" value="F:ribonuclease P activity"/>
    <property type="evidence" value="ECO:0007669"/>
    <property type="project" value="UniProtKB-EC"/>
</dbReference>
<evidence type="ECO:0000256" key="4">
    <source>
        <dbReference type="ARBA" id="ARBA00022759"/>
    </source>
</evidence>
<dbReference type="SUPFAM" id="SSF54211">
    <property type="entry name" value="Ribosomal protein S5 domain 2-like"/>
    <property type="match status" value="1"/>
</dbReference>
<dbReference type="InterPro" id="IPR020568">
    <property type="entry name" value="Ribosomal_Su5_D2-typ_SF"/>
</dbReference>
<protein>
    <recommendedName>
        <fullName evidence="7 8">Ribonuclease P protein component</fullName>
        <shortName evidence="7">RNase P protein</shortName>
        <shortName evidence="7">RNaseP protein</shortName>
        <ecNumber evidence="7 8">3.1.26.5</ecNumber>
    </recommendedName>
    <alternativeName>
        <fullName evidence="7">Protein C5</fullName>
    </alternativeName>
</protein>
<dbReference type="PANTHER" id="PTHR33992">
    <property type="entry name" value="RIBONUCLEASE P PROTEIN COMPONENT"/>
    <property type="match status" value="1"/>
</dbReference>
<evidence type="ECO:0000313" key="9">
    <source>
        <dbReference type="EMBL" id="MDA3968931.1"/>
    </source>
</evidence>
<dbReference type="PROSITE" id="PS00648">
    <property type="entry name" value="RIBONUCLEASE_P"/>
    <property type="match status" value="1"/>
</dbReference>
<comment type="subunit">
    <text evidence="7">Consists of a catalytic RNA component (M1 or rnpB) and a protein subunit.</text>
</comment>
<dbReference type="Proteomes" id="UP001210261">
    <property type="component" value="Unassembled WGS sequence"/>
</dbReference>
<dbReference type="Pfam" id="PF00825">
    <property type="entry name" value="Ribonuclease_P"/>
    <property type="match status" value="1"/>
</dbReference>
<keyword evidence="2 7" id="KW-0819">tRNA processing</keyword>
<dbReference type="EMBL" id="JAQHXR010000002">
    <property type="protein sequence ID" value="MDA3968931.1"/>
    <property type="molecule type" value="Genomic_DNA"/>
</dbReference>
<comment type="similarity">
    <text evidence="7">Belongs to the RnpA family.</text>
</comment>
<dbReference type="InterPro" id="IPR014721">
    <property type="entry name" value="Ribsml_uS5_D2-typ_fold_subgr"/>
</dbReference>
<dbReference type="NCBIfam" id="TIGR00188">
    <property type="entry name" value="rnpA"/>
    <property type="match status" value="1"/>
</dbReference>
<evidence type="ECO:0000256" key="6">
    <source>
        <dbReference type="ARBA" id="ARBA00022884"/>
    </source>
</evidence>
<keyword evidence="6 7" id="KW-0694">RNA-binding</keyword>
<keyword evidence="4 7" id="KW-0255">Endonuclease</keyword>
<sequence>MVTLTEKQHFNKVYNSNKKWHTAYFVLFFKDSETKRVGFSVSKKVGNAVCRNLIKRRLRSLYRKSESDTINGDMILLAKQGIDKASYNVLQSQYLHALSKLKLVAR</sequence>
<keyword evidence="3 7" id="KW-0540">Nuclease</keyword>
<accession>A0ABT4VE02</accession>
<dbReference type="InterPro" id="IPR020539">
    <property type="entry name" value="RNase_P_CS"/>
</dbReference>
<proteinExistence type="inferred from homology"/>
<organism evidence="9 10">
    <name type="scientific">Helicobacter ibis</name>
    <dbReference type="NCBI Taxonomy" id="2962633"/>
    <lineage>
        <taxon>Bacteria</taxon>
        <taxon>Pseudomonadati</taxon>
        <taxon>Campylobacterota</taxon>
        <taxon>Epsilonproteobacteria</taxon>
        <taxon>Campylobacterales</taxon>
        <taxon>Helicobacteraceae</taxon>
        <taxon>Helicobacter</taxon>
    </lineage>
</organism>
<keyword evidence="10" id="KW-1185">Reference proteome</keyword>
<evidence type="ECO:0000256" key="8">
    <source>
        <dbReference type="NCBIfam" id="TIGR00188"/>
    </source>
</evidence>
<dbReference type="HAMAP" id="MF_00227">
    <property type="entry name" value="RNase_P"/>
    <property type="match status" value="1"/>
</dbReference>